<sequence>VSKSTQLVVSLYIDQSLRNTEFHLRADYGTAQEMLYNPNPLKFASSGFQNVNVTIRPPPFATTTSPWGIAGDFDWKIILVANSQLVLPVKTSNWTTYVIQAAFQDFGFAYDTTNGAPRFGVGDKGGEFDLGTWTRSTNQSVRINCYDQAGIVQIGIGLAPNLSATWYYCEPFGFINTTKLVGIPQDCNNPFFKSNNTNPKVGNNDSQRTSFGNHAFTKIGQNIGDACAGPHLATEELP</sequence>
<feature type="non-terminal residue" evidence="1">
    <location>
        <position position="1"/>
    </location>
</feature>
<protein>
    <submittedName>
        <fullName evidence="1">7071_t:CDS:1</fullName>
    </submittedName>
</protein>
<keyword evidence="2" id="KW-1185">Reference proteome</keyword>
<evidence type="ECO:0000313" key="2">
    <source>
        <dbReference type="Proteomes" id="UP000789525"/>
    </source>
</evidence>
<evidence type="ECO:0000313" key="1">
    <source>
        <dbReference type="EMBL" id="CAG8764382.1"/>
    </source>
</evidence>
<feature type="non-terminal residue" evidence="1">
    <location>
        <position position="238"/>
    </location>
</feature>
<name>A0ACA9QT11_9GLOM</name>
<accession>A0ACA9QT11</accession>
<reference evidence="1" key="1">
    <citation type="submission" date="2021-06" db="EMBL/GenBank/DDBJ databases">
        <authorList>
            <person name="Kallberg Y."/>
            <person name="Tangrot J."/>
            <person name="Rosling A."/>
        </authorList>
    </citation>
    <scope>NUCLEOTIDE SEQUENCE</scope>
    <source>
        <strain evidence="1">CL356</strain>
    </source>
</reference>
<proteinExistence type="predicted"/>
<dbReference type="Proteomes" id="UP000789525">
    <property type="component" value="Unassembled WGS sequence"/>
</dbReference>
<gene>
    <name evidence="1" type="ORF">ACOLOM_LOCUS13368</name>
</gene>
<comment type="caution">
    <text evidence="1">The sequence shown here is derived from an EMBL/GenBank/DDBJ whole genome shotgun (WGS) entry which is preliminary data.</text>
</comment>
<dbReference type="EMBL" id="CAJVPT010060847">
    <property type="protein sequence ID" value="CAG8764382.1"/>
    <property type="molecule type" value="Genomic_DNA"/>
</dbReference>
<organism evidence="1 2">
    <name type="scientific">Acaulospora colombiana</name>
    <dbReference type="NCBI Taxonomy" id="27376"/>
    <lineage>
        <taxon>Eukaryota</taxon>
        <taxon>Fungi</taxon>
        <taxon>Fungi incertae sedis</taxon>
        <taxon>Mucoromycota</taxon>
        <taxon>Glomeromycotina</taxon>
        <taxon>Glomeromycetes</taxon>
        <taxon>Diversisporales</taxon>
        <taxon>Acaulosporaceae</taxon>
        <taxon>Acaulospora</taxon>
    </lineage>
</organism>